<dbReference type="STRING" id="597456.A0A0L7QQ02"/>
<reference evidence="1 2" key="1">
    <citation type="submission" date="2015-07" db="EMBL/GenBank/DDBJ databases">
        <title>The genome of Habropoda laboriosa.</title>
        <authorList>
            <person name="Pan H."/>
            <person name="Kapheim K."/>
        </authorList>
    </citation>
    <scope>NUCLEOTIDE SEQUENCE [LARGE SCALE GENOMIC DNA]</scope>
    <source>
        <strain evidence="1">0110345459</strain>
    </source>
</reference>
<dbReference type="EMBL" id="KQ414805">
    <property type="protein sequence ID" value="KOC60639.1"/>
    <property type="molecule type" value="Genomic_DNA"/>
</dbReference>
<dbReference type="AlphaFoldDB" id="A0A0L7QQ02"/>
<proteinExistence type="predicted"/>
<accession>A0A0L7QQ02</accession>
<dbReference type="GO" id="GO:0032259">
    <property type="term" value="P:methylation"/>
    <property type="evidence" value="ECO:0007669"/>
    <property type="project" value="UniProtKB-KW"/>
</dbReference>
<dbReference type="GO" id="GO:0008168">
    <property type="term" value="F:methyltransferase activity"/>
    <property type="evidence" value="ECO:0007669"/>
    <property type="project" value="UniProtKB-KW"/>
</dbReference>
<keyword evidence="1" id="KW-0489">Methyltransferase</keyword>
<evidence type="ECO:0000313" key="1">
    <source>
        <dbReference type="EMBL" id="KOC60639.1"/>
    </source>
</evidence>
<protein>
    <submittedName>
        <fullName evidence="1">Histone-lysine N-methyltransferase SETMAR</fullName>
    </submittedName>
</protein>
<gene>
    <name evidence="1" type="ORF">WH47_07719</name>
</gene>
<dbReference type="Proteomes" id="UP000053825">
    <property type="component" value="Unassembled WGS sequence"/>
</dbReference>
<evidence type="ECO:0000313" key="2">
    <source>
        <dbReference type="Proteomes" id="UP000053825"/>
    </source>
</evidence>
<keyword evidence="1" id="KW-0808">Transferase</keyword>
<sequence>MKCPILLFQFSKSFSRINIIFVDVLYIILKFRVSSFYHDFNFCNHQDHFLCEKKSKIENTFKEFTDTRAPTFYKNKIKELVSRWQKCVDYNSSYFHKSKFNIKNVMLI</sequence>
<organism evidence="1 2">
    <name type="scientific">Habropoda laboriosa</name>
    <dbReference type="NCBI Taxonomy" id="597456"/>
    <lineage>
        <taxon>Eukaryota</taxon>
        <taxon>Metazoa</taxon>
        <taxon>Ecdysozoa</taxon>
        <taxon>Arthropoda</taxon>
        <taxon>Hexapoda</taxon>
        <taxon>Insecta</taxon>
        <taxon>Pterygota</taxon>
        <taxon>Neoptera</taxon>
        <taxon>Endopterygota</taxon>
        <taxon>Hymenoptera</taxon>
        <taxon>Apocrita</taxon>
        <taxon>Aculeata</taxon>
        <taxon>Apoidea</taxon>
        <taxon>Anthophila</taxon>
        <taxon>Apidae</taxon>
        <taxon>Habropoda</taxon>
    </lineage>
</organism>
<name>A0A0L7QQ02_9HYME</name>
<keyword evidence="2" id="KW-1185">Reference proteome</keyword>